<evidence type="ECO:0000313" key="2">
    <source>
        <dbReference type="EMBL" id="EDP43627.1"/>
    </source>
</evidence>
<dbReference type="STRING" id="425265.A8Q1U4"/>
<keyword evidence="3" id="KW-1185">Reference proteome</keyword>
<dbReference type="EMBL" id="AAYY01000006">
    <property type="protein sequence ID" value="EDP43627.1"/>
    <property type="molecule type" value="Genomic_DNA"/>
</dbReference>
<sequence length="883" mass="93921">MATVTMLSSPANISPVVSEATISTALSPHDATSSRVASEVLLVCLIHDSPQLRLALDDVFSHTLEPLLRSMSKLYRTSNFLVGGVVYRSMDADALAQPLRSLDAVTCVPFLTIRHFLSRVQETLRDTSIYDMAQLDDSPRQSSLVDALAAAMDLVDAREKPSITVPFARSAVRGKDPVILARHIMQIIALDSNAAATPIGQSVPQQLPVSPANLRPLMHRQASLDACTFPELVQELNKRRFNIGTVIYSSHKDETGLQTRAALAQTAHDTLCLPRASDEQVSPSDLLDSPKKLPSSVSVLLTGSDVARLLRKRPRLDLAADSPNKRARQPPTPTTPTFKLDQASLNRIMLIQQQQATMLKNLARYVATNVKPNGTVHVPPQYYEKIRQRIVGQQMALKQQAERLRVGKVPDLNSILQALSNIDAEAKEAGVKLGGPSNVRPTSTSDKMPNMGAAYLPPATAAAAAGNVTPSPTAQMAVPAAMASRPQMPSSDESSRPQLAWQGIIKWSTSPQMDPLFTLVTATCGGMYVKQQLALPWPNVMNIDGFVPIDSAQLQQHISAHRLPCALLTLRAFPQNLIIKGSEHNATNYQMLTTMLEQSRRAAFIQHGHAGCGILIVALTGSRLPPTQAGLAPRLMAVVFSSPVPFPQLSASTAPTASNTRGMIPLPATANSMPNAASVANATVPSTTSTTAGGAAGISPMAGMGPATMPPSIQPTAALTNPAAMNHSMLNMAQVFQPQTMMPSTMRTPMNGFIPNLGQTTTNNQPMQNHPMASGFPSGMNADIPSSLASSMTPGIPSSMVPGMPSGMPAGLTSNMSSVMPSPMPSSISSGMPSGMPASNMSHTSMMQPMMPNMTQPSVYPSTNQTTDLFSANALSSLGLPPR</sequence>
<dbReference type="OrthoDB" id="3347613at2759"/>
<dbReference type="AlphaFoldDB" id="A8Q1U4"/>
<dbReference type="Proteomes" id="UP000008837">
    <property type="component" value="Unassembled WGS sequence"/>
</dbReference>
<feature type="region of interest" description="Disordered" evidence="1">
    <location>
        <begin position="314"/>
        <end position="337"/>
    </location>
</feature>
<protein>
    <submittedName>
        <fullName evidence="2">Uncharacterized protein</fullName>
    </submittedName>
</protein>
<dbReference type="RefSeq" id="XP_001730841.1">
    <property type="nucleotide sequence ID" value="XM_001730789.1"/>
</dbReference>
<proteinExistence type="predicted"/>
<organism evidence="2 3">
    <name type="scientific">Malassezia globosa (strain ATCC MYA-4612 / CBS 7966)</name>
    <name type="common">Dandruff-associated fungus</name>
    <dbReference type="NCBI Taxonomy" id="425265"/>
    <lineage>
        <taxon>Eukaryota</taxon>
        <taxon>Fungi</taxon>
        <taxon>Dikarya</taxon>
        <taxon>Basidiomycota</taxon>
        <taxon>Ustilaginomycotina</taxon>
        <taxon>Malasseziomycetes</taxon>
        <taxon>Malasseziales</taxon>
        <taxon>Malasseziaceae</taxon>
        <taxon>Malassezia</taxon>
    </lineage>
</organism>
<reference evidence="2 3" key="1">
    <citation type="journal article" date="2007" name="Proc. Natl. Acad. Sci. U.S.A.">
        <title>Dandruff-associated Malassezia genomes reveal convergent and divergent virulence traits shared with plant and human fungal pathogens.</title>
        <authorList>
            <person name="Xu J."/>
            <person name="Saunders C.W."/>
            <person name="Hu P."/>
            <person name="Grant R.A."/>
            <person name="Boekhout T."/>
            <person name="Kuramae E.E."/>
            <person name="Kronstad J.W."/>
            <person name="Deangelis Y.M."/>
            <person name="Reeder N.L."/>
            <person name="Johnstone K.R."/>
            <person name="Leland M."/>
            <person name="Fieno A.M."/>
            <person name="Begley W.M."/>
            <person name="Sun Y."/>
            <person name="Lacey M.P."/>
            <person name="Chaudhary T."/>
            <person name="Keough T."/>
            <person name="Chu L."/>
            <person name="Sears R."/>
            <person name="Yuan B."/>
            <person name="Dawson T.L.Jr."/>
        </authorList>
    </citation>
    <scope>NUCLEOTIDE SEQUENCE [LARGE SCALE GENOMIC DNA]</scope>
    <source>
        <strain evidence="3">ATCC MYA-4612 / CBS 7966</strain>
    </source>
</reference>
<evidence type="ECO:0000256" key="1">
    <source>
        <dbReference type="SAM" id="MobiDB-lite"/>
    </source>
</evidence>
<dbReference type="KEGG" id="mgl:MGL_1840"/>
<gene>
    <name evidence="2" type="ORF">MGL_1840</name>
</gene>
<accession>A8Q1U4</accession>
<name>A8Q1U4_MALGO</name>
<dbReference type="VEuPathDB" id="FungiDB:MGL_1840"/>
<dbReference type="OMA" id="DAKKSCA"/>
<evidence type="ECO:0000313" key="3">
    <source>
        <dbReference type="Proteomes" id="UP000008837"/>
    </source>
</evidence>
<comment type="caution">
    <text evidence="2">The sequence shown here is derived from an EMBL/GenBank/DDBJ whole genome shotgun (WGS) entry which is preliminary data.</text>
</comment>
<dbReference type="InParanoid" id="A8Q1U4"/>
<dbReference type="GeneID" id="5855148"/>